<evidence type="ECO:0000256" key="5">
    <source>
        <dbReference type="SAM" id="MobiDB-lite"/>
    </source>
</evidence>
<evidence type="ECO:0000256" key="4">
    <source>
        <dbReference type="SAM" id="Coils"/>
    </source>
</evidence>
<dbReference type="EMBL" id="JNVN01000998">
    <property type="protein sequence ID" value="KHJ34185.1"/>
    <property type="molecule type" value="Genomic_DNA"/>
</dbReference>
<dbReference type="Gene3D" id="3.40.850.10">
    <property type="entry name" value="Kinesin motor domain"/>
    <property type="match status" value="1"/>
</dbReference>
<dbReference type="InterPro" id="IPR027640">
    <property type="entry name" value="Kinesin-like_fam"/>
</dbReference>
<dbReference type="AlphaFoldDB" id="A0A0B1PA24"/>
<dbReference type="PRINTS" id="PR00380">
    <property type="entry name" value="KINESINHEAVY"/>
</dbReference>
<accession>A0A0B1PA24</accession>
<dbReference type="PANTHER" id="PTHR47969">
    <property type="entry name" value="CHROMOSOME-ASSOCIATED KINESIN KIF4A-RELATED"/>
    <property type="match status" value="1"/>
</dbReference>
<dbReference type="GO" id="GO:0051231">
    <property type="term" value="P:spindle elongation"/>
    <property type="evidence" value="ECO:0007669"/>
    <property type="project" value="TreeGrafter"/>
</dbReference>
<keyword evidence="3" id="KW-0067">ATP-binding</keyword>
<evidence type="ECO:0000313" key="8">
    <source>
        <dbReference type="Proteomes" id="UP000030854"/>
    </source>
</evidence>
<dbReference type="SUPFAM" id="SSF52540">
    <property type="entry name" value="P-loop containing nucleoside triphosphate hydrolases"/>
    <property type="match status" value="1"/>
</dbReference>
<dbReference type="GO" id="GO:0007052">
    <property type="term" value="P:mitotic spindle organization"/>
    <property type="evidence" value="ECO:0007669"/>
    <property type="project" value="TreeGrafter"/>
</dbReference>
<dbReference type="GO" id="GO:0008017">
    <property type="term" value="F:microtubule binding"/>
    <property type="evidence" value="ECO:0007669"/>
    <property type="project" value="InterPro"/>
</dbReference>
<keyword evidence="1" id="KW-0493">Microtubule</keyword>
<feature type="coiled-coil region" evidence="4">
    <location>
        <begin position="480"/>
        <end position="507"/>
    </location>
</feature>
<dbReference type="InterPro" id="IPR001752">
    <property type="entry name" value="Kinesin_motor_dom"/>
</dbReference>
<dbReference type="GO" id="GO:0003777">
    <property type="term" value="F:microtubule motor activity"/>
    <property type="evidence" value="ECO:0007669"/>
    <property type="project" value="InterPro"/>
</dbReference>
<dbReference type="GO" id="GO:0005524">
    <property type="term" value="F:ATP binding"/>
    <property type="evidence" value="ECO:0007669"/>
    <property type="project" value="UniProtKB-UniRule"/>
</dbReference>
<name>A0A0B1PA24_UNCNE</name>
<dbReference type="GO" id="GO:0005874">
    <property type="term" value="C:microtubule"/>
    <property type="evidence" value="ECO:0007669"/>
    <property type="project" value="UniProtKB-KW"/>
</dbReference>
<dbReference type="SUPFAM" id="SSF47781">
    <property type="entry name" value="RuvA domain 2-like"/>
    <property type="match status" value="1"/>
</dbReference>
<dbReference type="Pfam" id="PF00225">
    <property type="entry name" value="Kinesin"/>
    <property type="match status" value="1"/>
</dbReference>
<dbReference type="Proteomes" id="UP000030854">
    <property type="component" value="Unassembled WGS sequence"/>
</dbReference>
<proteinExistence type="inferred from homology"/>
<organism evidence="7 8">
    <name type="scientific">Uncinula necator</name>
    <name type="common">Grape powdery mildew</name>
    <dbReference type="NCBI Taxonomy" id="52586"/>
    <lineage>
        <taxon>Eukaryota</taxon>
        <taxon>Fungi</taxon>
        <taxon>Dikarya</taxon>
        <taxon>Ascomycota</taxon>
        <taxon>Pezizomycotina</taxon>
        <taxon>Leotiomycetes</taxon>
        <taxon>Erysiphales</taxon>
        <taxon>Erysiphaceae</taxon>
        <taxon>Erysiphe</taxon>
    </lineage>
</organism>
<keyword evidence="2 3" id="KW-0505">Motor protein</keyword>
<dbReference type="InterPro" id="IPR027417">
    <property type="entry name" value="P-loop_NTPase"/>
</dbReference>
<feature type="domain" description="Kinesin motor" evidence="6">
    <location>
        <begin position="2"/>
        <end position="333"/>
    </location>
</feature>
<dbReference type="CDD" id="cd00106">
    <property type="entry name" value="KISc"/>
    <property type="match status" value="1"/>
</dbReference>
<protein>
    <submittedName>
        <fullName evidence="7">Putative kinesin family protein</fullName>
    </submittedName>
</protein>
<gene>
    <name evidence="7" type="ORF">EV44_g6427</name>
</gene>
<dbReference type="InterPro" id="IPR010994">
    <property type="entry name" value="RuvA_2-like"/>
</dbReference>
<sequence length="748" mass="83977">MSVRVVARIRPLLGKETDEEVIVRAESNQESKIQNVVRIPNPKKETEEFSFTFNAVYDANASQEALFTNEVAPNLKSLFRGLDLTIFAYGVTGTGKTHTMRGGMKLADRGVIPRLLSAIYRRGRKVTKDSGGETTIEVSLSYYEIYNDKVYDLFEKPEKRTLAGLPLREKDGKTVVVGLSEYACNDLKEFEKLYIEANHNRSTAGTKLNSQSSRSHAILQVKVSQITGDKKLVSLASAIDLAGSEDNRRTENNKERMIESASINKSLFVLSSCIDAIGRGDKRIPYRESRMTRILSIGQNQGITIMILNLAPLRSYHLDTLSSLNVSSRAKRIEVREIENEIVFTRPPGKTASVNNLSVKRQPLRPLLNAHNTHPSASDQKGIKPAKSFSVYTDKVRNITHSTITTSQKNTKTSLSQKRPFENSFQSRPTKTMKLNAGGRKFDLDLSSETIERMIEKKVKEALAGRALDRSDTTISSGINESIQRRLEALERKIENGEAEESKADGLRFLLLAKQHKERGENPSALKMYELAAPYFPEKEKRLQRKMECLKTKIQALRKDNLILNIQSENYQEPTKDYIVPSPKTISIPIITSPPYLESQKNNQESFRENLPNNSNDIFDDFLLQADNEDDKYFGQKSFKSKKLKTKNSNSTAVKSITAILSDDTDPLTIPTPRTKHLLNIINSRDIAMIRGLHGVGEKKAKDLIEFLELQSEQEGGSIRTLHELIAVPGLGKRSVERAYEGIAGTIL</sequence>
<evidence type="ECO:0000313" key="7">
    <source>
        <dbReference type="EMBL" id="KHJ34185.1"/>
    </source>
</evidence>
<evidence type="ECO:0000256" key="1">
    <source>
        <dbReference type="ARBA" id="ARBA00022701"/>
    </source>
</evidence>
<dbReference type="STRING" id="52586.A0A0B1PA24"/>
<reference evidence="7 8" key="1">
    <citation type="journal article" date="2014" name="BMC Genomics">
        <title>Adaptive genomic structural variation in the grape powdery mildew pathogen, Erysiphe necator.</title>
        <authorList>
            <person name="Jones L."/>
            <person name="Riaz S."/>
            <person name="Morales-Cruz A."/>
            <person name="Amrine K.C."/>
            <person name="McGuire B."/>
            <person name="Gubler W.D."/>
            <person name="Walker M.A."/>
            <person name="Cantu D."/>
        </authorList>
    </citation>
    <scope>NUCLEOTIDE SEQUENCE [LARGE SCALE GENOMIC DNA]</scope>
    <source>
        <strain evidence="8">c</strain>
    </source>
</reference>
<feature type="binding site" evidence="3">
    <location>
        <begin position="90"/>
        <end position="97"/>
    </location>
    <ligand>
        <name>ATP</name>
        <dbReference type="ChEBI" id="CHEBI:30616"/>
    </ligand>
</feature>
<evidence type="ECO:0000256" key="2">
    <source>
        <dbReference type="ARBA" id="ARBA00023175"/>
    </source>
</evidence>
<dbReference type="SMART" id="SM00129">
    <property type="entry name" value="KISc"/>
    <property type="match status" value="1"/>
</dbReference>
<dbReference type="InterPro" id="IPR036961">
    <property type="entry name" value="Kinesin_motor_dom_sf"/>
</dbReference>
<comment type="caution">
    <text evidence="7">The sequence shown here is derived from an EMBL/GenBank/DDBJ whole genome shotgun (WGS) entry which is preliminary data.</text>
</comment>
<comment type="similarity">
    <text evidence="3">Belongs to the TRAFAC class myosin-kinesin ATPase superfamily. Kinesin family.</text>
</comment>
<dbReference type="GO" id="GO:0007018">
    <property type="term" value="P:microtubule-based movement"/>
    <property type="evidence" value="ECO:0007669"/>
    <property type="project" value="InterPro"/>
</dbReference>
<keyword evidence="3" id="KW-0547">Nucleotide-binding</keyword>
<dbReference type="OMA" id="EVENDPM"/>
<keyword evidence="4" id="KW-0175">Coiled coil</keyword>
<dbReference type="HOGENOM" id="CLU_001485_27_3_1"/>
<feature type="region of interest" description="Disordered" evidence="5">
    <location>
        <begin position="405"/>
        <end position="425"/>
    </location>
</feature>
<dbReference type="PROSITE" id="PS50067">
    <property type="entry name" value="KINESIN_MOTOR_2"/>
    <property type="match status" value="1"/>
</dbReference>
<evidence type="ECO:0000256" key="3">
    <source>
        <dbReference type="PROSITE-ProRule" id="PRU00283"/>
    </source>
</evidence>
<keyword evidence="8" id="KW-1185">Reference proteome</keyword>
<evidence type="ECO:0000259" key="6">
    <source>
        <dbReference type="PROSITE" id="PS50067"/>
    </source>
</evidence>
<dbReference type="PANTHER" id="PTHR47969:SF9">
    <property type="entry name" value="KINESIN-LIKE PROTEIN"/>
    <property type="match status" value="1"/>
</dbReference>
<dbReference type="GO" id="GO:0005875">
    <property type="term" value="C:microtubule associated complex"/>
    <property type="evidence" value="ECO:0007669"/>
    <property type="project" value="TreeGrafter"/>
</dbReference>